<evidence type="ECO:0000256" key="2">
    <source>
        <dbReference type="ARBA" id="ARBA00022448"/>
    </source>
</evidence>
<evidence type="ECO:0000256" key="3">
    <source>
        <dbReference type="ARBA" id="ARBA00022490"/>
    </source>
</evidence>
<comment type="caution">
    <text evidence="12">The sequence shown here is derived from an EMBL/GenBank/DDBJ whole genome shotgun (WGS) entry which is preliminary data.</text>
</comment>
<evidence type="ECO:0000313" key="13">
    <source>
        <dbReference type="Proteomes" id="UP000078348"/>
    </source>
</evidence>
<keyword evidence="9 10" id="KW-0206">Cytoskeleton</keyword>
<dbReference type="GO" id="GO:0045504">
    <property type="term" value="F:dynein heavy chain binding"/>
    <property type="evidence" value="ECO:0007669"/>
    <property type="project" value="TreeGrafter"/>
</dbReference>
<name>A0A196S9F3_BLAHN</name>
<dbReference type="AlphaFoldDB" id="A0A196S9F3"/>
<dbReference type="GO" id="GO:0007018">
    <property type="term" value="P:microtubule-based movement"/>
    <property type="evidence" value="ECO:0007669"/>
    <property type="project" value="InterPro"/>
</dbReference>
<keyword evidence="3 10" id="KW-0963">Cytoplasm</keyword>
<evidence type="ECO:0000256" key="4">
    <source>
        <dbReference type="ARBA" id="ARBA00022701"/>
    </source>
</evidence>
<dbReference type="InterPro" id="IPR022780">
    <property type="entry name" value="Dynein_light_int_chain"/>
</dbReference>
<evidence type="ECO:0000256" key="1">
    <source>
        <dbReference type="ARBA" id="ARBA00004245"/>
    </source>
</evidence>
<dbReference type="GO" id="GO:0005524">
    <property type="term" value="F:ATP binding"/>
    <property type="evidence" value="ECO:0007669"/>
    <property type="project" value="UniProtKB-KW"/>
</dbReference>
<keyword evidence="7 10" id="KW-0243">Dynein</keyword>
<dbReference type="GO" id="GO:0005868">
    <property type="term" value="C:cytoplasmic dynein complex"/>
    <property type="evidence" value="ECO:0007669"/>
    <property type="project" value="UniProtKB-UniRule"/>
</dbReference>
<dbReference type="GO" id="GO:0005813">
    <property type="term" value="C:centrosome"/>
    <property type="evidence" value="ECO:0007669"/>
    <property type="project" value="TreeGrafter"/>
</dbReference>
<evidence type="ECO:0000256" key="7">
    <source>
        <dbReference type="ARBA" id="ARBA00023017"/>
    </source>
</evidence>
<dbReference type="OrthoDB" id="27603at2759"/>
<comment type="function">
    <text evidence="10">Acts as one of several non-catalytic accessory components of the cytoplasmic dynein 1 complex that are thought to be involved in linking dynein to cargos and to adapter proteins that regulate dynein function. Cytoplasmic dynein 1 acts as a motor for the intracellular retrograde motility of vesicles and organelles along microtubules. May play a role in binding dynein to membranous organelles or chromosomes.</text>
</comment>
<comment type="subcellular location">
    <subcellularLocation>
        <location evidence="1 10">Cytoplasm</location>
        <location evidence="1 10">Cytoskeleton</location>
    </subcellularLocation>
</comment>
<keyword evidence="13" id="KW-1185">Reference proteome</keyword>
<evidence type="ECO:0000256" key="6">
    <source>
        <dbReference type="ARBA" id="ARBA00022840"/>
    </source>
</evidence>
<evidence type="ECO:0000256" key="8">
    <source>
        <dbReference type="ARBA" id="ARBA00023175"/>
    </source>
</evidence>
<evidence type="ECO:0000256" key="11">
    <source>
        <dbReference type="SAM" id="MobiDB-lite"/>
    </source>
</evidence>
<dbReference type="EMBL" id="LXWW01000531">
    <property type="protein sequence ID" value="OAO12619.1"/>
    <property type="molecule type" value="Genomic_DNA"/>
</dbReference>
<organism evidence="12 13">
    <name type="scientific">Blastocystis sp. subtype 1 (strain ATCC 50177 / NandII)</name>
    <dbReference type="NCBI Taxonomy" id="478820"/>
    <lineage>
        <taxon>Eukaryota</taxon>
        <taxon>Sar</taxon>
        <taxon>Stramenopiles</taxon>
        <taxon>Bigyra</taxon>
        <taxon>Opalozoa</taxon>
        <taxon>Opalinata</taxon>
        <taxon>Blastocystidae</taxon>
        <taxon>Blastocystis</taxon>
    </lineage>
</organism>
<comment type="similarity">
    <text evidence="10">Belongs to the dynein light intermediate chain family.</text>
</comment>
<evidence type="ECO:0000256" key="5">
    <source>
        <dbReference type="ARBA" id="ARBA00022741"/>
    </source>
</evidence>
<dbReference type="Proteomes" id="UP000078348">
    <property type="component" value="Unassembled WGS sequence"/>
</dbReference>
<reference evidence="12 13" key="1">
    <citation type="submission" date="2016-05" db="EMBL/GenBank/DDBJ databases">
        <title>Nuclear genome of Blastocystis sp. subtype 1 NandII.</title>
        <authorList>
            <person name="Gentekaki E."/>
            <person name="Curtis B."/>
            <person name="Stairs C."/>
            <person name="Eme L."/>
            <person name="Herman E."/>
            <person name="Klimes V."/>
            <person name="Arias M.C."/>
            <person name="Elias M."/>
            <person name="Hilliou F."/>
            <person name="Klute M."/>
            <person name="Malik S.-B."/>
            <person name="Pightling A."/>
            <person name="Rachubinski R."/>
            <person name="Salas D."/>
            <person name="Schlacht A."/>
            <person name="Suga H."/>
            <person name="Archibald J."/>
            <person name="Ball S.G."/>
            <person name="Clark G."/>
            <person name="Dacks J."/>
            <person name="Van Der Giezen M."/>
            <person name="Tsaousis A."/>
            <person name="Roger A."/>
        </authorList>
    </citation>
    <scope>NUCLEOTIDE SEQUENCE [LARGE SCALE GENOMIC DNA]</scope>
    <source>
        <strain evidence="13">ATCC 50177 / NandII</strain>
    </source>
</reference>
<feature type="region of interest" description="Disordered" evidence="11">
    <location>
        <begin position="336"/>
        <end position="428"/>
    </location>
</feature>
<keyword evidence="2 10" id="KW-0813">Transport</keyword>
<evidence type="ECO:0000313" key="12">
    <source>
        <dbReference type="EMBL" id="OAO12619.1"/>
    </source>
</evidence>
<dbReference type="PANTHER" id="PTHR12688">
    <property type="entry name" value="DYNEIN LIGHT INTERMEDIATE CHAIN"/>
    <property type="match status" value="1"/>
</dbReference>
<protein>
    <recommendedName>
        <fullName evidence="10">Dynein light intermediate chain</fullName>
    </recommendedName>
</protein>
<dbReference type="InterPro" id="IPR008467">
    <property type="entry name" value="Dynein1_light_intermed_chain"/>
</dbReference>
<evidence type="ECO:0000256" key="10">
    <source>
        <dbReference type="RuleBase" id="RU366047"/>
    </source>
</evidence>
<dbReference type="PANTHER" id="PTHR12688:SF0">
    <property type="entry name" value="DYNEIN LIGHT INTERMEDIATE CHAIN"/>
    <property type="match status" value="1"/>
</dbReference>
<accession>A0A196S9F3</accession>
<evidence type="ECO:0000256" key="9">
    <source>
        <dbReference type="ARBA" id="ARBA00023212"/>
    </source>
</evidence>
<keyword evidence="8 10" id="KW-0505">Motor protein</keyword>
<sequence length="428" mass="47566">MSSKRDVWTEFLNATNQDESRKEANLVILGNSKTSCLSILDSLLETLGQPSIKNRDTDIMNYTYTTVGYPNRRNTSGDYLGVIQVYTVTKESVVDYLCHSLQEGCLDSIFFVIAVDFRETPFLLTQIHKWIDVIIKIVNTLTKGNPEAEQKVKADFAQRVLSLVQSTSAEDDSAADKTIDSKHVTVLPRGLLEKNIGVPFMVVCTNTEAMTQSKQFGESTLDFIQRSIRRITLQYAASLAYVNSLKKKSIPLVLSHIQSIFFPQHYTSPPADFTSFDELFVPMGSDNAYLIDDLITDPKLSAITDYNAVIELPPPSTKRTVVEKTKLESEEEFLASLLPGGERGEPGPRPSRKSVLPTRGEGIKPRISMQQKGRETPGSQPAMPSGNENTTRSFFENLMNGGGNASSVLPRKSVNVRNLRRTDGNARK</sequence>
<dbReference type="GO" id="GO:0005874">
    <property type="term" value="C:microtubule"/>
    <property type="evidence" value="ECO:0007669"/>
    <property type="project" value="UniProtKB-KW"/>
</dbReference>
<keyword evidence="4 10" id="KW-0493">Microtubule</keyword>
<proteinExistence type="inferred from homology"/>
<comment type="subunit">
    <text evidence="10">Homodimer. The cytoplasmic dynein 1 complex consists of two catalytic heavy chains (HCs) and a number of non-catalytic subunits presented by intermediate chains (ICs).</text>
</comment>
<keyword evidence="6 10" id="KW-0067">ATP-binding</keyword>
<dbReference type="STRING" id="478820.A0A196S9F3"/>
<keyword evidence="5 10" id="KW-0547">Nucleotide-binding</keyword>
<dbReference type="GO" id="GO:0000226">
    <property type="term" value="P:microtubule cytoskeleton organization"/>
    <property type="evidence" value="ECO:0007669"/>
    <property type="project" value="TreeGrafter"/>
</dbReference>
<dbReference type="Pfam" id="PF05783">
    <property type="entry name" value="DLIC"/>
    <property type="match status" value="1"/>
</dbReference>
<gene>
    <name evidence="12" type="ORF">AV274_5716</name>
</gene>